<comment type="similarity">
    <text evidence="1">Belongs to the bacterial solute-binding protein 1 family.</text>
</comment>
<protein>
    <submittedName>
        <fullName evidence="5">ABC transporter peptide-binding protein YtcQ</fullName>
    </submittedName>
</protein>
<sequence length="510" mass="54602">MQQAPRSRPARPLLALTALLALTPALAQGAPERVVIWSPGDNGSVKDWNKDPILQAVEKATNTDIEMVKIGWDVYTDRINAALASGEVPDVIGTLTPDNYPLIARMARDGVLAPLEGDVGKAAPNVLALYKTMPGLNDIKVGGKIYGQPVYWDKGQGLGGTFIYVREDLLRGLGMKAPTTFDEYFRFLSACSKANKISGVTFNGGPDFLGTLTAFAGSQGLNIYGWAKTGAGYESPYVQPGMKSALLLFRRMVATGTVDPGVWEANQDTTRAKFVSGGACSLIFNGGGHVGRIQNDLDLAKKGYRALVLPALSAPGGRRGYNAAPAFWGQTVITNLRGNHPVAAARVLNYLASPGGIRLTALGIKGRDYTESGGQIRLNAAQRARDGFPAAAGDTGAHPLATTIVSWVPQEWQDFQLLYGKPASFKKWYDAMWANQRRYVVPAVAPLATTDAWNKFKPTGDELTKQAFVQIARAPSDAQATALFDQFVTNWRNAGGAAAQADVSRQITGK</sequence>
<evidence type="ECO:0000256" key="2">
    <source>
        <dbReference type="ARBA" id="ARBA00022448"/>
    </source>
</evidence>
<geneLocation type="plasmid" evidence="5 6">
    <name>pDAETH-1</name>
</geneLocation>
<dbReference type="SUPFAM" id="SSF53850">
    <property type="entry name" value="Periplasmic binding protein-like II"/>
    <property type="match status" value="1"/>
</dbReference>
<dbReference type="EMBL" id="AP026561">
    <property type="protein sequence ID" value="BDP43646.1"/>
    <property type="molecule type" value="Genomic_DNA"/>
</dbReference>
<feature type="signal peptide" evidence="4">
    <location>
        <begin position="1"/>
        <end position="27"/>
    </location>
</feature>
<evidence type="ECO:0000256" key="3">
    <source>
        <dbReference type="ARBA" id="ARBA00022729"/>
    </source>
</evidence>
<gene>
    <name evidence="5" type="primary">ytcQ</name>
    <name evidence="5" type="ORF">DAETH_36150</name>
</gene>
<evidence type="ECO:0000313" key="6">
    <source>
        <dbReference type="Proteomes" id="UP001064971"/>
    </source>
</evidence>
<accession>A0ABN6RPG1</accession>
<evidence type="ECO:0000256" key="4">
    <source>
        <dbReference type="SAM" id="SignalP"/>
    </source>
</evidence>
<evidence type="ECO:0000256" key="1">
    <source>
        <dbReference type="ARBA" id="ARBA00008520"/>
    </source>
</evidence>
<keyword evidence="6" id="KW-1185">Reference proteome</keyword>
<dbReference type="Proteomes" id="UP001064971">
    <property type="component" value="Plasmid pDAETH-1"/>
</dbReference>
<dbReference type="RefSeq" id="WP_264777516.1">
    <property type="nucleotide sequence ID" value="NZ_AP026561.1"/>
</dbReference>
<dbReference type="PANTHER" id="PTHR30061:SF50">
    <property type="entry name" value="MALTOSE_MALTODEXTRIN-BINDING PERIPLASMIC PROTEIN"/>
    <property type="match status" value="1"/>
</dbReference>
<dbReference type="InterPro" id="IPR006059">
    <property type="entry name" value="SBP"/>
</dbReference>
<name>A0ABN6RPG1_9DEIO</name>
<evidence type="ECO:0000313" key="5">
    <source>
        <dbReference type="EMBL" id="BDP43646.1"/>
    </source>
</evidence>
<dbReference type="PANTHER" id="PTHR30061">
    <property type="entry name" value="MALTOSE-BINDING PERIPLASMIC PROTEIN"/>
    <property type="match status" value="1"/>
</dbReference>
<proteinExistence type="inferred from homology"/>
<feature type="chain" id="PRO_5047199954" evidence="4">
    <location>
        <begin position="28"/>
        <end position="510"/>
    </location>
</feature>
<dbReference type="Pfam" id="PF13416">
    <property type="entry name" value="SBP_bac_8"/>
    <property type="match status" value="1"/>
</dbReference>
<reference evidence="5" key="1">
    <citation type="submission" date="2022-07" db="EMBL/GenBank/DDBJ databases">
        <title>Complete Genome Sequence of the Radioresistant Bacterium Deinococcus aetherius ST0316, Isolated from the Air Dust collected in Lower Stratosphere above Japan.</title>
        <authorList>
            <person name="Satoh K."/>
            <person name="Hagiwara K."/>
            <person name="Katsumata K."/>
            <person name="Kubo A."/>
            <person name="Yokobori S."/>
            <person name="Yamagishi A."/>
            <person name="Oono Y."/>
            <person name="Narumi I."/>
        </authorList>
    </citation>
    <scope>NUCLEOTIDE SEQUENCE</scope>
    <source>
        <strain evidence="5">ST0316</strain>
        <plasmid evidence="5">pDAETH-1</plasmid>
    </source>
</reference>
<keyword evidence="2" id="KW-0813">Transport</keyword>
<organism evidence="5 6">
    <name type="scientific">Deinococcus aetherius</name>
    <dbReference type="NCBI Taxonomy" id="200252"/>
    <lineage>
        <taxon>Bacteria</taxon>
        <taxon>Thermotogati</taxon>
        <taxon>Deinococcota</taxon>
        <taxon>Deinococci</taxon>
        <taxon>Deinococcales</taxon>
        <taxon>Deinococcaceae</taxon>
        <taxon>Deinococcus</taxon>
    </lineage>
</organism>
<keyword evidence="3 4" id="KW-0732">Signal</keyword>
<dbReference type="Gene3D" id="3.40.190.10">
    <property type="entry name" value="Periplasmic binding protein-like II"/>
    <property type="match status" value="2"/>
</dbReference>
<keyword evidence="5" id="KW-0614">Plasmid</keyword>